<evidence type="ECO:0000313" key="1">
    <source>
        <dbReference type="EMBL" id="MDN4593015.1"/>
    </source>
</evidence>
<dbReference type="InterPro" id="IPR029058">
    <property type="entry name" value="AB_hydrolase_fold"/>
</dbReference>
<reference evidence="1" key="1">
    <citation type="submission" date="2022-08" db="EMBL/GenBank/DDBJ databases">
        <title>Polycladomyces zharkentsis sp. nov., a novel thermophilic CMC and starch-degrading bacterium isolated from a geothermal spring in Kazakhstan.</title>
        <authorList>
            <person name="Mashzhan A."/>
            <person name="Kistaubaeva A."/>
            <person name="Javier-Lopez R."/>
            <person name="Birkeland N.-K."/>
        </authorList>
    </citation>
    <scope>NUCLEOTIDE SEQUENCE</scope>
    <source>
        <strain evidence="1">KSR 13</strain>
    </source>
</reference>
<comment type="caution">
    <text evidence="1">The sequence shown here is derived from an EMBL/GenBank/DDBJ whole genome shotgun (WGS) entry which is preliminary data.</text>
</comment>
<dbReference type="InterPro" id="IPR000801">
    <property type="entry name" value="Esterase-like"/>
</dbReference>
<protein>
    <submittedName>
        <fullName evidence="1">Alpha/beta hydrolase-fold protein</fullName>
    </submittedName>
</protein>
<dbReference type="PANTHER" id="PTHR48098:SF6">
    <property type="entry name" value="FERRI-BACILLIBACTIN ESTERASE BESA"/>
    <property type="match status" value="1"/>
</dbReference>
<name>A0ABT8IJP3_9BACL</name>
<sequence>MLDEFSILITPFDTERTVRVYLPQSYHQIGKRFPVLYMHDGQNVFRDKDAIGGTSLGLEAYLDEIGFDLIVVGIDSNPSREGRVNEYCPWVNGEFSRKLIGDVSSLGGRGEPYVDFIVNELKPLIDNKYRTLPNKTYMAGVSLGGLISTFAACRYPEIFTKVAGISSAFYRNQEEIENLLRASDISAIELFYLDCGTEEAGEEHAISKEFVASNKAIYEILKSKVSNTKFQVVVGAEHNYKAFRKRVPKMFSFLFNRINNVFPLS</sequence>
<dbReference type="EMBL" id="JANRHH010000018">
    <property type="protein sequence ID" value="MDN4593015.1"/>
    <property type="molecule type" value="Genomic_DNA"/>
</dbReference>
<dbReference type="Proteomes" id="UP001174196">
    <property type="component" value="Unassembled WGS sequence"/>
</dbReference>
<dbReference type="SUPFAM" id="SSF53474">
    <property type="entry name" value="alpha/beta-Hydrolases"/>
    <property type="match status" value="1"/>
</dbReference>
<dbReference type="RefSeq" id="WP_301237729.1">
    <property type="nucleotide sequence ID" value="NZ_JANRHH010000018.1"/>
</dbReference>
<gene>
    <name evidence="1" type="ORF">NWF35_03710</name>
</gene>
<dbReference type="Gene3D" id="3.40.50.1820">
    <property type="entry name" value="alpha/beta hydrolase"/>
    <property type="match status" value="1"/>
</dbReference>
<evidence type="ECO:0000313" key="2">
    <source>
        <dbReference type="Proteomes" id="UP001174196"/>
    </source>
</evidence>
<keyword evidence="2" id="KW-1185">Reference proteome</keyword>
<dbReference type="PANTHER" id="PTHR48098">
    <property type="entry name" value="ENTEROCHELIN ESTERASE-RELATED"/>
    <property type="match status" value="1"/>
</dbReference>
<dbReference type="GO" id="GO:0016787">
    <property type="term" value="F:hydrolase activity"/>
    <property type="evidence" value="ECO:0007669"/>
    <property type="project" value="UniProtKB-KW"/>
</dbReference>
<keyword evidence="1" id="KW-0378">Hydrolase</keyword>
<organism evidence="1 2">
    <name type="scientific">Polycladomyces subterraneus</name>
    <dbReference type="NCBI Taxonomy" id="1016997"/>
    <lineage>
        <taxon>Bacteria</taxon>
        <taxon>Bacillati</taxon>
        <taxon>Bacillota</taxon>
        <taxon>Bacilli</taxon>
        <taxon>Bacillales</taxon>
        <taxon>Thermoactinomycetaceae</taxon>
        <taxon>Polycladomyces</taxon>
    </lineage>
</organism>
<dbReference type="InterPro" id="IPR050583">
    <property type="entry name" value="Mycobacterial_A85_antigen"/>
</dbReference>
<accession>A0ABT8IJP3</accession>
<proteinExistence type="predicted"/>
<dbReference type="Pfam" id="PF00756">
    <property type="entry name" value="Esterase"/>
    <property type="match status" value="1"/>
</dbReference>